<feature type="domain" description="Rhamnogalacturonan lyase family 11 C-terminal" evidence="1">
    <location>
        <begin position="26"/>
        <end position="369"/>
    </location>
</feature>
<dbReference type="EMBL" id="BMMQ01000004">
    <property type="protein sequence ID" value="GGO63772.1"/>
    <property type="molecule type" value="Genomic_DNA"/>
</dbReference>
<keyword evidence="3" id="KW-1185">Reference proteome</keyword>
<dbReference type="Pfam" id="PF21348">
    <property type="entry name" value="RGL11_C"/>
    <property type="match status" value="1"/>
</dbReference>
<proteinExistence type="predicted"/>
<dbReference type="InterPro" id="IPR034641">
    <property type="entry name" value="RGL11"/>
</dbReference>
<sequence length="381" mass="42356">MTGELRAHAPIPDDYIADGPMYARLGVGHLDGVHPSLVAYMKNRVGNTGESGRGFNLMYLAWSFDGDALTQQWKFLRGDQDLPDGHNTRIVDVDGDGRDEIGEIGFVLNGDGTLRYSLASQDIIHGDRWYIADIDPSRPGLEGYGIQQDHPRGILDYYYDAATGEVIWTHSAPVPADAGRGMVADIDPRFPGMETWSNNGEVNYEQSTPVGLYNAPTNELTEPDTTKQPWPHMGVWWDGDPLRELFSNDPVPTARDARIVKWDPENPTDRQTVPRVLTFGDHGAVTALGNSVYPTLMADIMGDWREEVVLPSAEFDELVIFTTDQPSDLRLYTLAHNPAYRNAMTLKGYLQSSNVDYFLGHDMVAPPVPNIRYAGNGHPRK</sequence>
<dbReference type="PANTHER" id="PTHR43118:SF1">
    <property type="entry name" value="RHAMNOGALACTURONAN LYASE (EUROFUNG)"/>
    <property type="match status" value="1"/>
</dbReference>
<reference evidence="3" key="1">
    <citation type="journal article" date="2019" name="Int. J. Syst. Evol. Microbiol.">
        <title>The Global Catalogue of Microorganisms (GCM) 10K type strain sequencing project: providing services to taxonomists for standard genome sequencing and annotation.</title>
        <authorList>
            <consortium name="The Broad Institute Genomics Platform"/>
            <consortium name="The Broad Institute Genome Sequencing Center for Infectious Disease"/>
            <person name="Wu L."/>
            <person name="Ma J."/>
        </authorList>
    </citation>
    <scope>NUCLEOTIDE SEQUENCE [LARGE SCALE GENOMIC DNA]</scope>
    <source>
        <strain evidence="3">CGMCC 4.7181</strain>
    </source>
</reference>
<evidence type="ECO:0000259" key="1">
    <source>
        <dbReference type="Pfam" id="PF21348"/>
    </source>
</evidence>
<accession>A0ABQ2N253</accession>
<dbReference type="InterPro" id="IPR049366">
    <property type="entry name" value="RGL11_C"/>
</dbReference>
<comment type="caution">
    <text evidence="2">The sequence shown here is derived from an EMBL/GenBank/DDBJ whole genome shotgun (WGS) entry which is preliminary data.</text>
</comment>
<dbReference type="Proteomes" id="UP000638043">
    <property type="component" value="Unassembled WGS sequence"/>
</dbReference>
<dbReference type="RefSeq" id="WP_373286296.1">
    <property type="nucleotide sequence ID" value="NZ_BMMQ01000004.1"/>
</dbReference>
<name>A0ABQ2N253_9MICO</name>
<evidence type="ECO:0000313" key="3">
    <source>
        <dbReference type="Proteomes" id="UP000638043"/>
    </source>
</evidence>
<organism evidence="2 3">
    <name type="scientific">Microbacterium nanhaiense</name>
    <dbReference type="NCBI Taxonomy" id="1301026"/>
    <lineage>
        <taxon>Bacteria</taxon>
        <taxon>Bacillati</taxon>
        <taxon>Actinomycetota</taxon>
        <taxon>Actinomycetes</taxon>
        <taxon>Micrococcales</taxon>
        <taxon>Microbacteriaceae</taxon>
        <taxon>Microbacterium</taxon>
    </lineage>
</organism>
<evidence type="ECO:0000313" key="2">
    <source>
        <dbReference type="EMBL" id="GGO63772.1"/>
    </source>
</evidence>
<dbReference type="PANTHER" id="PTHR43118">
    <property type="entry name" value="RHAMNOGALACTURONAN LYASE (EUROFUNG)"/>
    <property type="match status" value="1"/>
</dbReference>
<protein>
    <recommendedName>
        <fullName evidence="1">Rhamnogalacturonan lyase family 11 C-terminal domain-containing protein</fullName>
    </recommendedName>
</protein>
<gene>
    <name evidence="2" type="ORF">GCM10010910_17110</name>
</gene>